<gene>
    <name evidence="11" type="ORF">GETHPA_13250</name>
</gene>
<evidence type="ECO:0000256" key="1">
    <source>
        <dbReference type="ARBA" id="ARBA00001633"/>
    </source>
</evidence>
<evidence type="ECO:0000259" key="10">
    <source>
        <dbReference type="Pfam" id="PF00218"/>
    </source>
</evidence>
<feature type="compositionally biased region" description="Basic residues" evidence="9">
    <location>
        <begin position="342"/>
        <end position="483"/>
    </location>
</feature>
<dbReference type="PANTHER" id="PTHR22854:SF2">
    <property type="entry name" value="INDOLE-3-GLYCEROL-PHOSPHATE SYNTHASE"/>
    <property type="match status" value="1"/>
</dbReference>
<dbReference type="InterPro" id="IPR005819">
    <property type="entry name" value="H1/H5"/>
</dbReference>
<keyword evidence="5" id="KW-0210">Decarboxylase</keyword>
<keyword evidence="7" id="KW-0057">Aromatic amino acid biosynthesis</keyword>
<feature type="region of interest" description="Disordered" evidence="9">
    <location>
        <begin position="257"/>
        <end position="483"/>
    </location>
</feature>
<keyword evidence="6" id="KW-0822">Tryptophan biosynthesis</keyword>
<keyword evidence="8" id="KW-0456">Lyase</keyword>
<comment type="pathway">
    <text evidence="2">Amino-acid biosynthesis; L-tryptophan biosynthesis; L-tryptophan from chorismate: step 4/5.</text>
</comment>
<feature type="compositionally biased region" description="Polar residues" evidence="9">
    <location>
        <begin position="302"/>
        <end position="315"/>
    </location>
</feature>
<evidence type="ECO:0000256" key="7">
    <source>
        <dbReference type="ARBA" id="ARBA00023141"/>
    </source>
</evidence>
<organism evidence="11 12">
    <name type="scientific">Geothrix rubra</name>
    <dbReference type="NCBI Taxonomy" id="2927977"/>
    <lineage>
        <taxon>Bacteria</taxon>
        <taxon>Pseudomonadati</taxon>
        <taxon>Acidobacteriota</taxon>
        <taxon>Holophagae</taxon>
        <taxon>Holophagales</taxon>
        <taxon>Holophagaceae</taxon>
        <taxon>Geothrix</taxon>
    </lineage>
</organism>
<dbReference type="Gene3D" id="3.20.20.70">
    <property type="entry name" value="Aldolase class I"/>
    <property type="match status" value="1"/>
</dbReference>
<dbReference type="SUPFAM" id="SSF51366">
    <property type="entry name" value="Ribulose-phoshate binding barrel"/>
    <property type="match status" value="1"/>
</dbReference>
<comment type="caution">
    <text evidence="11">The sequence shown here is derived from an EMBL/GenBank/DDBJ whole genome shotgun (WGS) entry which is preliminary data.</text>
</comment>
<reference evidence="11 12" key="1">
    <citation type="journal article" date="2023" name="Antonie Van Leeuwenhoek">
        <title>Mesoterricola silvestris gen. nov., sp. nov., Mesoterricola sediminis sp. nov., Geothrix oryzae sp. nov., Geothrix edaphica sp. nov., Geothrix rubra sp. nov., and Geothrix limicola sp. nov., six novel members of Acidobacteriota isolated from soils.</title>
        <authorList>
            <person name="Itoh H."/>
            <person name="Sugisawa Y."/>
            <person name="Mise K."/>
            <person name="Xu Z."/>
            <person name="Kuniyasu M."/>
            <person name="Ushijima N."/>
            <person name="Kawano K."/>
            <person name="Kobayashi E."/>
            <person name="Shiratori Y."/>
            <person name="Masuda Y."/>
            <person name="Senoo K."/>
        </authorList>
    </citation>
    <scope>NUCLEOTIDE SEQUENCE [LARGE SCALE GENOMIC DNA]</scope>
    <source>
        <strain evidence="11 12">Red803</strain>
    </source>
</reference>
<feature type="compositionally biased region" description="Low complexity" evidence="9">
    <location>
        <begin position="265"/>
        <end position="281"/>
    </location>
</feature>
<dbReference type="CDD" id="cd00331">
    <property type="entry name" value="IGPS"/>
    <property type="match status" value="1"/>
</dbReference>
<keyword evidence="4" id="KW-0028">Amino-acid biosynthesis</keyword>
<name>A0ABQ5Q519_9BACT</name>
<dbReference type="InterPro" id="IPR013798">
    <property type="entry name" value="Indole-3-glycerol_P_synth_dom"/>
</dbReference>
<dbReference type="Proteomes" id="UP001165089">
    <property type="component" value="Unassembled WGS sequence"/>
</dbReference>
<protein>
    <recommendedName>
        <fullName evidence="3">indole-3-glycerol-phosphate synthase</fullName>
        <ecNumber evidence="3">4.1.1.48</ecNumber>
    </recommendedName>
</protein>
<proteinExistence type="predicted"/>
<evidence type="ECO:0000256" key="4">
    <source>
        <dbReference type="ARBA" id="ARBA00022605"/>
    </source>
</evidence>
<dbReference type="Pfam" id="PF00218">
    <property type="entry name" value="IGPS"/>
    <property type="match status" value="1"/>
</dbReference>
<dbReference type="EMBL" id="BSDD01000002">
    <property type="protein sequence ID" value="GLH69792.1"/>
    <property type="molecule type" value="Genomic_DNA"/>
</dbReference>
<dbReference type="InterPro" id="IPR013785">
    <property type="entry name" value="Aldolase_TIM"/>
</dbReference>
<feature type="compositionally biased region" description="Low complexity" evidence="9">
    <location>
        <begin position="329"/>
        <end position="341"/>
    </location>
</feature>
<comment type="catalytic activity">
    <reaction evidence="1">
        <text>1-(2-carboxyphenylamino)-1-deoxy-D-ribulose 5-phosphate + H(+) = (1S,2R)-1-C-(indol-3-yl)glycerol 3-phosphate + CO2 + H2O</text>
        <dbReference type="Rhea" id="RHEA:23476"/>
        <dbReference type="ChEBI" id="CHEBI:15377"/>
        <dbReference type="ChEBI" id="CHEBI:15378"/>
        <dbReference type="ChEBI" id="CHEBI:16526"/>
        <dbReference type="ChEBI" id="CHEBI:58613"/>
        <dbReference type="ChEBI" id="CHEBI:58866"/>
        <dbReference type="EC" id="4.1.1.48"/>
    </reaction>
</comment>
<accession>A0ABQ5Q519</accession>
<evidence type="ECO:0000256" key="9">
    <source>
        <dbReference type="SAM" id="MobiDB-lite"/>
    </source>
</evidence>
<evidence type="ECO:0000256" key="5">
    <source>
        <dbReference type="ARBA" id="ARBA00022793"/>
    </source>
</evidence>
<keyword evidence="12" id="KW-1185">Reference proteome</keyword>
<evidence type="ECO:0000256" key="6">
    <source>
        <dbReference type="ARBA" id="ARBA00022822"/>
    </source>
</evidence>
<evidence type="ECO:0000256" key="2">
    <source>
        <dbReference type="ARBA" id="ARBA00004696"/>
    </source>
</evidence>
<dbReference type="PANTHER" id="PTHR22854">
    <property type="entry name" value="TRYPTOPHAN BIOSYNTHESIS PROTEIN"/>
    <property type="match status" value="1"/>
</dbReference>
<evidence type="ECO:0000256" key="8">
    <source>
        <dbReference type="ARBA" id="ARBA00023239"/>
    </source>
</evidence>
<sequence length="483" mass="50374">MLKKVAIFKALDVEIKKQRGPVAVKDAYKGHHSLKEELSQPGITILGEVAGGDPGRGQVRDSYKASTHAKSLAENGARALSVATDKFLYFGDDKHLSEVRGQVKVPLIRREFIFEEYQVEESKILGADAIFLMPALLTQERLQALLKFATGKGLDVVVEVTSEAELQRAVDAGADIICAVGRNLDTWEASWDQAVALVKKVPKKCLKMVEGGIQRLDQIKQMEALGVHGVLVGDALLDDYYPGKRLAQILAGLEPPKKAAKPKGKAGSAADAAHPPAAAAAAKDRTSTQRDQAGHGMKNAKASPTSRTSPSNTAQKGVKEPPMAEMTTPVATPAAPAAAKPAAKKPAKKAAPKKAAAKKPAAKKPAAKKAAAKKPAAKKAVKKAAPKKAAAKKAAPKKAVKKAAPKKAAAKKAAPKKAVKKAAPKKAAAKKAAPKKAAAKKPAAKKAVKKAVKKAAPKKAAAKKPAAKKAAAKKPAAKKATKK</sequence>
<evidence type="ECO:0000313" key="11">
    <source>
        <dbReference type="EMBL" id="GLH69792.1"/>
    </source>
</evidence>
<dbReference type="PRINTS" id="PR00624">
    <property type="entry name" value="HISTONEH5"/>
</dbReference>
<dbReference type="InterPro" id="IPR011060">
    <property type="entry name" value="RibuloseP-bd_barrel"/>
</dbReference>
<feature type="domain" description="Indole-3-glycerol phosphate synthase" evidence="10">
    <location>
        <begin position="9"/>
        <end position="239"/>
    </location>
</feature>
<dbReference type="RefSeq" id="WP_285723840.1">
    <property type="nucleotide sequence ID" value="NZ_BSDD01000002.1"/>
</dbReference>
<dbReference type="InterPro" id="IPR045186">
    <property type="entry name" value="Indole-3-glycerol_P_synth"/>
</dbReference>
<evidence type="ECO:0000256" key="3">
    <source>
        <dbReference type="ARBA" id="ARBA00012362"/>
    </source>
</evidence>
<evidence type="ECO:0000313" key="12">
    <source>
        <dbReference type="Proteomes" id="UP001165089"/>
    </source>
</evidence>
<dbReference type="EC" id="4.1.1.48" evidence="3"/>